<dbReference type="PANTHER" id="PTHR34821">
    <property type="entry name" value="INNER MEMBRANE PROTEIN YDCZ"/>
    <property type="match status" value="1"/>
</dbReference>
<keyword evidence="1" id="KW-1133">Transmembrane helix</keyword>
<dbReference type="RefSeq" id="WP_021985682.1">
    <property type="nucleotide sequence ID" value="NZ_CP060632.1"/>
</dbReference>
<reference evidence="2 3" key="1">
    <citation type="submission" date="2020-08" db="EMBL/GenBank/DDBJ databases">
        <authorList>
            <person name="Liu C."/>
            <person name="Sun Q."/>
        </authorList>
    </citation>
    <scope>NUCLEOTIDE SEQUENCE [LARGE SCALE GENOMIC DNA]</scope>
    <source>
        <strain evidence="2 3">NSJ-4</strain>
    </source>
</reference>
<dbReference type="AlphaFoldDB" id="A0A7G9FP31"/>
<dbReference type="Pfam" id="PF04657">
    <property type="entry name" value="DMT_YdcZ"/>
    <property type="match status" value="1"/>
</dbReference>
<sequence length="146" mass="15871">MWGIIVALISGALMSVQGVFNTGVTKQTSTWLASAWVAFSGFVVAIALWAIFERNQAGIFSLAQVDHKYMLLGGVIGAFITWTVITAMAGLGPAKAVLLIVISQLLIAYLIELFGWFGVEKADFQWTKLVGIVVSVVGFIIFQWEK</sequence>
<feature type="transmembrane region" description="Helical" evidence="1">
    <location>
        <begin position="126"/>
        <end position="144"/>
    </location>
</feature>
<feature type="transmembrane region" description="Helical" evidence="1">
    <location>
        <begin position="71"/>
        <end position="91"/>
    </location>
</feature>
<proteinExistence type="predicted"/>
<dbReference type="Proteomes" id="UP000515819">
    <property type="component" value="Chromosome"/>
</dbReference>
<gene>
    <name evidence="2" type="ORF">H9Q76_03215</name>
</gene>
<organism evidence="2 3">
    <name type="scientific">Wujia chipingensis</name>
    <dbReference type="NCBI Taxonomy" id="2763670"/>
    <lineage>
        <taxon>Bacteria</taxon>
        <taxon>Bacillati</taxon>
        <taxon>Bacillota</taxon>
        <taxon>Clostridia</taxon>
        <taxon>Lachnospirales</taxon>
        <taxon>Lachnospiraceae</taxon>
        <taxon>Wujia</taxon>
    </lineage>
</organism>
<dbReference type="KEGG" id="wcp:H9Q76_03215"/>
<dbReference type="GO" id="GO:0005886">
    <property type="term" value="C:plasma membrane"/>
    <property type="evidence" value="ECO:0007669"/>
    <property type="project" value="TreeGrafter"/>
</dbReference>
<accession>A0A7G9FP31</accession>
<keyword evidence="3" id="KW-1185">Reference proteome</keyword>
<feature type="transmembrane region" description="Helical" evidence="1">
    <location>
        <begin position="31"/>
        <end position="51"/>
    </location>
</feature>
<keyword evidence="1" id="KW-0472">Membrane</keyword>
<evidence type="ECO:0000313" key="3">
    <source>
        <dbReference type="Proteomes" id="UP000515819"/>
    </source>
</evidence>
<name>A0A7G9FP31_9FIRM</name>
<keyword evidence="1" id="KW-0812">Transmembrane</keyword>
<dbReference type="EMBL" id="CP060632">
    <property type="protein sequence ID" value="QNM00313.1"/>
    <property type="molecule type" value="Genomic_DNA"/>
</dbReference>
<dbReference type="InterPro" id="IPR006750">
    <property type="entry name" value="YdcZ"/>
</dbReference>
<evidence type="ECO:0000313" key="2">
    <source>
        <dbReference type="EMBL" id="QNM00313.1"/>
    </source>
</evidence>
<protein>
    <submittedName>
        <fullName evidence="2">DMT family transporter</fullName>
    </submittedName>
</protein>
<evidence type="ECO:0000256" key="1">
    <source>
        <dbReference type="SAM" id="Phobius"/>
    </source>
</evidence>
<feature type="transmembrane region" description="Helical" evidence="1">
    <location>
        <begin position="97"/>
        <end position="119"/>
    </location>
</feature>
<dbReference type="PANTHER" id="PTHR34821:SF3">
    <property type="entry name" value="MEMBRANE PROTEIN"/>
    <property type="match status" value="1"/>
</dbReference>